<dbReference type="CDD" id="cd17369">
    <property type="entry name" value="MFS_ShiA_like"/>
    <property type="match status" value="1"/>
</dbReference>
<feature type="transmembrane region" description="Helical" evidence="7">
    <location>
        <begin position="112"/>
        <end position="131"/>
    </location>
</feature>
<dbReference type="EMBL" id="QJSQ01000006">
    <property type="protein sequence ID" value="PYE24214.1"/>
    <property type="molecule type" value="Genomic_DNA"/>
</dbReference>
<dbReference type="Proteomes" id="UP000247772">
    <property type="component" value="Unassembled WGS sequence"/>
</dbReference>
<reference evidence="9 10" key="1">
    <citation type="submission" date="2018-06" db="EMBL/GenBank/DDBJ databases">
        <title>Genomic Encyclopedia of Type Strains, Phase IV (KMG-V): Genome sequencing to study the core and pangenomes of soil and plant-associated prokaryotes.</title>
        <authorList>
            <person name="Whitman W."/>
        </authorList>
    </citation>
    <scope>NUCLEOTIDE SEQUENCE [LARGE SCALE GENOMIC DNA]</scope>
    <source>
        <strain evidence="9 10">SRCL-318</strain>
    </source>
</reference>
<dbReference type="AlphaFoldDB" id="A0A2V4TZY5"/>
<keyword evidence="4 7" id="KW-0812">Transmembrane</keyword>
<feature type="transmembrane region" description="Helical" evidence="7">
    <location>
        <begin position="81"/>
        <end position="100"/>
    </location>
</feature>
<proteinExistence type="predicted"/>
<dbReference type="GO" id="GO:0022857">
    <property type="term" value="F:transmembrane transporter activity"/>
    <property type="evidence" value="ECO:0007669"/>
    <property type="project" value="InterPro"/>
</dbReference>
<evidence type="ECO:0000256" key="1">
    <source>
        <dbReference type="ARBA" id="ARBA00004651"/>
    </source>
</evidence>
<dbReference type="GO" id="GO:0005886">
    <property type="term" value="C:plasma membrane"/>
    <property type="evidence" value="ECO:0007669"/>
    <property type="project" value="UniProtKB-SubCell"/>
</dbReference>
<feature type="transmembrane region" description="Helical" evidence="7">
    <location>
        <begin position="331"/>
        <end position="350"/>
    </location>
</feature>
<keyword evidence="3" id="KW-1003">Cell membrane</keyword>
<dbReference type="PROSITE" id="PS50850">
    <property type="entry name" value="MFS"/>
    <property type="match status" value="1"/>
</dbReference>
<dbReference type="PANTHER" id="PTHR43045">
    <property type="entry name" value="SHIKIMATE TRANSPORTER"/>
    <property type="match status" value="1"/>
</dbReference>
<evidence type="ECO:0000256" key="2">
    <source>
        <dbReference type="ARBA" id="ARBA00022448"/>
    </source>
</evidence>
<evidence type="ECO:0000256" key="6">
    <source>
        <dbReference type="ARBA" id="ARBA00023136"/>
    </source>
</evidence>
<evidence type="ECO:0000313" key="10">
    <source>
        <dbReference type="Proteomes" id="UP000247772"/>
    </source>
</evidence>
<dbReference type="SUPFAM" id="SSF103473">
    <property type="entry name" value="MFS general substrate transporter"/>
    <property type="match status" value="1"/>
</dbReference>
<sequence>MCFALAISPLPWGCEMNADQPGATLLSEEDAHRQLRRAVIASTIGTTIEWYDFFLYSIVTGLIFAKLYFPESDPLVGTLQAFLIYAVGFVARPVGAAIFGHYGDRVGRKATLIVTLLLMGVATFAVAFVPAYATIGIWGAVLLTVLRFIQGVGVGGEWGGSVLMSMEWARTNSHRGFVASWPQFGVPAGLFIANLVVLAVSQFSGDSFMTWGWRVPFLLSIVLVAIGLYIRLSILETPIFAKLLAENRIEKMPMVEVIRRQPKDILLSALARMAEQAPFYIYTAFVFTYGVKTLHVSRDLMLTAVLAAAVLQFVTIPFFGHVSDLIGRKRMYMIGAVAVGVFGFIYFGMVDTRNPAWIFAAVVLSLVPHAMLYGPQAAFIAESFTGRLRYSGASLGYQLASVIAGGPAPLIATALFAYYRTGYAIAIYIAVCALISLLAAWRMGDYTNKDISREYDDARGTGDHGHASRPA</sequence>
<dbReference type="Pfam" id="PF00083">
    <property type="entry name" value="Sugar_tr"/>
    <property type="match status" value="1"/>
</dbReference>
<protein>
    <submittedName>
        <fullName evidence="9">MFS transporter</fullName>
    </submittedName>
</protein>
<evidence type="ECO:0000256" key="3">
    <source>
        <dbReference type="ARBA" id="ARBA00022475"/>
    </source>
</evidence>
<dbReference type="InterPro" id="IPR036259">
    <property type="entry name" value="MFS_trans_sf"/>
</dbReference>
<dbReference type="InterPro" id="IPR020846">
    <property type="entry name" value="MFS_dom"/>
</dbReference>
<evidence type="ECO:0000256" key="4">
    <source>
        <dbReference type="ARBA" id="ARBA00022692"/>
    </source>
</evidence>
<dbReference type="PANTHER" id="PTHR43045:SF1">
    <property type="entry name" value="SHIKIMATE TRANSPORTER"/>
    <property type="match status" value="1"/>
</dbReference>
<evidence type="ECO:0000259" key="8">
    <source>
        <dbReference type="PROSITE" id="PS50850"/>
    </source>
</evidence>
<dbReference type="Gene3D" id="1.20.1250.20">
    <property type="entry name" value="MFS general substrate transporter like domains"/>
    <property type="match status" value="2"/>
</dbReference>
<feature type="transmembrane region" description="Helical" evidence="7">
    <location>
        <begin position="217"/>
        <end position="244"/>
    </location>
</feature>
<organism evidence="9 10">
    <name type="scientific">Paraburkholderia silvatlantica</name>
    <dbReference type="NCBI Taxonomy" id="321895"/>
    <lineage>
        <taxon>Bacteria</taxon>
        <taxon>Pseudomonadati</taxon>
        <taxon>Pseudomonadota</taxon>
        <taxon>Betaproteobacteria</taxon>
        <taxon>Burkholderiales</taxon>
        <taxon>Burkholderiaceae</taxon>
        <taxon>Paraburkholderia</taxon>
    </lineage>
</organism>
<feature type="transmembrane region" description="Helical" evidence="7">
    <location>
        <begin position="300"/>
        <end position="319"/>
    </location>
</feature>
<keyword evidence="5 7" id="KW-1133">Transmembrane helix</keyword>
<feature type="transmembrane region" description="Helical" evidence="7">
    <location>
        <begin position="50"/>
        <end position="69"/>
    </location>
</feature>
<feature type="transmembrane region" description="Helical" evidence="7">
    <location>
        <begin position="184"/>
        <end position="205"/>
    </location>
</feature>
<feature type="transmembrane region" description="Helical" evidence="7">
    <location>
        <begin position="425"/>
        <end position="443"/>
    </location>
</feature>
<evidence type="ECO:0000256" key="5">
    <source>
        <dbReference type="ARBA" id="ARBA00022989"/>
    </source>
</evidence>
<keyword evidence="2" id="KW-0813">Transport</keyword>
<comment type="subcellular location">
    <subcellularLocation>
        <location evidence="1">Cell membrane</location>
        <topology evidence="1">Multi-pass membrane protein</topology>
    </subcellularLocation>
</comment>
<feature type="transmembrane region" description="Helical" evidence="7">
    <location>
        <begin position="137"/>
        <end position="163"/>
    </location>
</feature>
<feature type="transmembrane region" description="Helical" evidence="7">
    <location>
        <begin position="356"/>
        <end position="374"/>
    </location>
</feature>
<feature type="transmembrane region" description="Helical" evidence="7">
    <location>
        <begin position="395"/>
        <end position="419"/>
    </location>
</feature>
<evidence type="ECO:0000313" key="9">
    <source>
        <dbReference type="EMBL" id="PYE24214.1"/>
    </source>
</evidence>
<comment type="caution">
    <text evidence="9">The sequence shown here is derived from an EMBL/GenBank/DDBJ whole genome shotgun (WGS) entry which is preliminary data.</text>
</comment>
<accession>A0A2V4TZY5</accession>
<feature type="domain" description="Major facilitator superfamily (MFS) profile" evidence="8">
    <location>
        <begin position="38"/>
        <end position="448"/>
    </location>
</feature>
<evidence type="ECO:0000256" key="7">
    <source>
        <dbReference type="SAM" id="Phobius"/>
    </source>
</evidence>
<gene>
    <name evidence="9" type="ORF">C7410_10643</name>
</gene>
<dbReference type="InterPro" id="IPR005828">
    <property type="entry name" value="MFS_sugar_transport-like"/>
</dbReference>
<keyword evidence="6 7" id="KW-0472">Membrane</keyword>
<name>A0A2V4TZY5_9BURK</name>